<organism evidence="12">
    <name type="scientific">Bos taurus</name>
    <name type="common">Bovine</name>
    <dbReference type="NCBI Taxonomy" id="9913"/>
    <lineage>
        <taxon>Eukaryota</taxon>
        <taxon>Metazoa</taxon>
        <taxon>Chordata</taxon>
        <taxon>Craniata</taxon>
        <taxon>Vertebrata</taxon>
        <taxon>Euteleostomi</taxon>
        <taxon>Mammalia</taxon>
        <taxon>Eutheria</taxon>
        <taxon>Laurasiatheria</taxon>
        <taxon>Artiodactyla</taxon>
        <taxon>Ruminantia</taxon>
        <taxon>Pecora</taxon>
        <taxon>Bovidae</taxon>
        <taxon>Bovinae</taxon>
        <taxon>Bos</taxon>
    </lineage>
</organism>
<dbReference type="GO" id="GO:0004252">
    <property type="term" value="F:serine-type endopeptidase activity"/>
    <property type="evidence" value="ECO:0007669"/>
    <property type="project" value="UniProtKB-EC"/>
</dbReference>
<keyword evidence="3 9" id="KW-0378">Hydrolase</keyword>
<evidence type="ECO:0000259" key="11">
    <source>
        <dbReference type="PROSITE" id="PS50240"/>
    </source>
</evidence>
<name>A0A1R3UCM5_BOVIN</name>
<dbReference type="CDD" id="cd00190">
    <property type="entry name" value="Tryp_SPc"/>
    <property type="match status" value="1"/>
</dbReference>
<dbReference type="PROSITE" id="PS00135">
    <property type="entry name" value="TRYPSIN_SER"/>
    <property type="match status" value="1"/>
</dbReference>
<proteinExistence type="inferred from homology"/>
<evidence type="ECO:0000256" key="8">
    <source>
        <dbReference type="ARBA" id="ARBA00039014"/>
    </source>
</evidence>
<evidence type="ECO:0000256" key="9">
    <source>
        <dbReference type="RuleBase" id="RU363034"/>
    </source>
</evidence>
<feature type="domain" description="Peptidase S1" evidence="11">
    <location>
        <begin position="173"/>
        <end position="397"/>
    </location>
</feature>
<evidence type="ECO:0000256" key="7">
    <source>
        <dbReference type="ARBA" id="ARBA00036706"/>
    </source>
</evidence>
<reference evidence="12" key="1">
    <citation type="journal article" date="2017" name="Mol. Genet. Metab. Rep.">
        <title>Comparative genomic analysis of eutherian kallikrein genes.</title>
        <authorList>
            <person name="Premzl M."/>
        </authorList>
    </citation>
    <scope>NUCLEOTIDE SEQUENCE</scope>
</reference>
<accession>A0A1R3UCM5</accession>
<dbReference type="PROSITE" id="PS50240">
    <property type="entry name" value="TRYPSIN_DOM"/>
    <property type="match status" value="1"/>
</dbReference>
<dbReference type="PRINTS" id="PR00722">
    <property type="entry name" value="CHYMOTRYPSIN"/>
</dbReference>
<dbReference type="PROSITE" id="PS00134">
    <property type="entry name" value="TRYPSIN_HIS"/>
    <property type="match status" value="1"/>
</dbReference>
<dbReference type="Gene3D" id="2.40.10.10">
    <property type="entry name" value="Trypsin-like serine proteases"/>
    <property type="match status" value="2"/>
</dbReference>
<comment type="catalytic activity">
    <reaction evidence="7">
        <text>Preferential cleavage of Arg-|-Xaa bonds in small molecule substrates. Highly selective action to release kallidin (lysyl-bradykinin) from kininogen involves hydrolysis of Met-|-Xaa or Leu-|-Xaa.</text>
        <dbReference type="EC" id="3.4.21.35"/>
    </reaction>
</comment>
<dbReference type="PANTHER" id="PTHR24271:SF62">
    <property type="entry name" value="KALLIKREIN-8"/>
    <property type="match status" value="1"/>
</dbReference>
<gene>
    <name evidence="12" type="primary">KLNH</name>
</gene>
<dbReference type="PANTHER" id="PTHR24271">
    <property type="entry name" value="KALLIKREIN-RELATED"/>
    <property type="match status" value="1"/>
</dbReference>
<evidence type="ECO:0000256" key="4">
    <source>
        <dbReference type="ARBA" id="ARBA00022825"/>
    </source>
</evidence>
<keyword evidence="4 9" id="KW-0720">Serine protease</keyword>
<keyword evidence="6" id="KW-1015">Disulfide bond</keyword>
<protein>
    <recommendedName>
        <fullName evidence="8">tissue kallikrein</fullName>
        <ecNumber evidence="8">3.4.21.35</ecNumber>
    </recommendedName>
</protein>
<dbReference type="SUPFAM" id="SSF50494">
    <property type="entry name" value="Trypsin-like serine proteases"/>
    <property type="match status" value="1"/>
</dbReference>
<dbReference type="GO" id="GO:0006508">
    <property type="term" value="P:proteolysis"/>
    <property type="evidence" value="ECO:0007669"/>
    <property type="project" value="UniProtKB-KW"/>
</dbReference>
<dbReference type="FunFam" id="2.40.10.10:FF:000010">
    <property type="entry name" value="Kallikrein related peptidase 11"/>
    <property type="match status" value="1"/>
</dbReference>
<reference evidence="12" key="2">
    <citation type="journal article" date="2019" name="Gene Rep">
        <title>Eutherian third-party data gene collections.</title>
        <authorList>
            <person name="Premzl M."/>
        </authorList>
    </citation>
    <scope>NUCLEOTIDE SEQUENCE</scope>
</reference>
<dbReference type="InterPro" id="IPR009003">
    <property type="entry name" value="Peptidase_S1_PA"/>
</dbReference>
<dbReference type="InterPro" id="IPR001314">
    <property type="entry name" value="Peptidase_S1A"/>
</dbReference>
<keyword evidence="5" id="KW-0865">Zymogen</keyword>
<dbReference type="InterPro" id="IPR001254">
    <property type="entry name" value="Trypsin_dom"/>
</dbReference>
<keyword evidence="2 9" id="KW-0645">Protease</keyword>
<dbReference type="EMBL" id="LT631646">
    <property type="protein sequence ID" value="SFW93293.1"/>
    <property type="molecule type" value="Genomic_DNA"/>
</dbReference>
<evidence type="ECO:0000256" key="1">
    <source>
        <dbReference type="ARBA" id="ARBA00009228"/>
    </source>
</evidence>
<evidence type="ECO:0000256" key="6">
    <source>
        <dbReference type="ARBA" id="ARBA00023157"/>
    </source>
</evidence>
<dbReference type="FunFam" id="2.40.10.10:FF:000021">
    <property type="entry name" value="Kallikrein 1"/>
    <property type="match status" value="1"/>
</dbReference>
<evidence type="ECO:0000256" key="5">
    <source>
        <dbReference type="ARBA" id="ARBA00023145"/>
    </source>
</evidence>
<dbReference type="InterPro" id="IPR033116">
    <property type="entry name" value="TRYPSIN_SER"/>
</dbReference>
<evidence type="ECO:0000256" key="3">
    <source>
        <dbReference type="ARBA" id="ARBA00022801"/>
    </source>
</evidence>
<dbReference type="Pfam" id="PF00089">
    <property type="entry name" value="Trypsin"/>
    <property type="match status" value="1"/>
</dbReference>
<dbReference type="SMART" id="SM00020">
    <property type="entry name" value="Tryp_SPc"/>
    <property type="match status" value="1"/>
</dbReference>
<dbReference type="AlphaFoldDB" id="A0A1R3UCM5"/>
<evidence type="ECO:0000256" key="10">
    <source>
        <dbReference type="SAM" id="MobiDB-lite"/>
    </source>
</evidence>
<dbReference type="InterPro" id="IPR018114">
    <property type="entry name" value="TRYPSIN_HIS"/>
</dbReference>
<feature type="compositionally biased region" description="Polar residues" evidence="10">
    <location>
        <begin position="7"/>
        <end position="18"/>
    </location>
</feature>
<comment type="similarity">
    <text evidence="1">Belongs to the peptidase S1 family. Snake venom subfamily.</text>
</comment>
<evidence type="ECO:0000313" key="12">
    <source>
        <dbReference type="EMBL" id="SFW93293.1"/>
    </source>
</evidence>
<dbReference type="InterPro" id="IPR043504">
    <property type="entry name" value="Peptidase_S1_PA_chymotrypsin"/>
</dbReference>
<evidence type="ECO:0000256" key="2">
    <source>
        <dbReference type="ARBA" id="ARBA00022670"/>
    </source>
</evidence>
<feature type="region of interest" description="Disordered" evidence="10">
    <location>
        <begin position="1"/>
        <end position="23"/>
    </location>
</feature>
<sequence>MPKFSGTGYQTPAPSPRTSDPFLLADPAISTPVPCFPRLRSLSFQLALPSDPGVGDPDSLLPWNVGIQPLGLPATQIQQSGAPSHFPSDPRLGPQLLLPARPRRMVQDLASPHPNPEITRVLVSSFRLRSALSSRLPGPTMGRPSPAAVWIWMLLLLLLESQAGHVRAQENKVLEGKECKPHSQPWQTALFQGVRLICGGVLIEDNWVLTAAHCQKKKYVVRMGEHSLKKKDESEQERAVARSIPHPCYNNSKNDHSYDMMLIQLRGRVSLGPKVKPIKLADHCPQVGQKCTISGWGTVTSPRGKKFPDTLNCAEVKIIPQDQCEKAYPGQVTDSMVCASDSSGADTCQGDSGGPLVCNGVLHGITSWGSDPCGRPEKPGVYSKVCRSLDWIKKTIGRRG</sequence>
<dbReference type="EC" id="3.4.21.35" evidence="8"/>